<protein>
    <submittedName>
        <fullName evidence="3">Uncharacterized protein</fullName>
    </submittedName>
</protein>
<dbReference type="AlphaFoldDB" id="A0A0T9DKV8"/>
<evidence type="ECO:0000313" key="3">
    <source>
        <dbReference type="EMBL" id="COV47770.1"/>
    </source>
</evidence>
<dbReference type="EMBL" id="CNGE01000296">
    <property type="protein sequence ID" value="CKS42236.1"/>
    <property type="molecule type" value="Genomic_DNA"/>
</dbReference>
<dbReference type="EMBL" id="CNFU01000018">
    <property type="protein sequence ID" value="CKQ85905.1"/>
    <property type="molecule type" value="Genomic_DNA"/>
</dbReference>
<proteinExistence type="predicted"/>
<reference evidence="4 5" key="2">
    <citation type="submission" date="2015-03" db="EMBL/GenBank/DDBJ databases">
        <authorList>
            <consortium name="Pathogen Informatics"/>
        </authorList>
    </citation>
    <scope>NUCLEOTIDE SEQUENCE [LARGE SCALE GENOMIC DNA]</scope>
    <source>
        <strain evidence="2 5">Bir 172</strain>
        <strain evidence="1 6">Bir 187</strain>
        <strain evidence="4">K00500041</strain>
    </source>
</reference>
<evidence type="ECO:0000313" key="4">
    <source>
        <dbReference type="Proteomes" id="UP000038802"/>
    </source>
</evidence>
<dbReference type="Proteomes" id="UP000038802">
    <property type="component" value="Unassembled WGS sequence"/>
</dbReference>
<evidence type="ECO:0000313" key="6">
    <source>
        <dbReference type="Proteomes" id="UP000049023"/>
    </source>
</evidence>
<reference evidence="3" key="1">
    <citation type="submission" date="2015-03" db="EMBL/GenBank/DDBJ databases">
        <authorList>
            <person name="Murphy D."/>
        </authorList>
    </citation>
    <scope>NUCLEOTIDE SEQUENCE [LARGE SCALE GENOMIC DNA]</scope>
    <source>
        <strain evidence="3">K00500041</strain>
    </source>
</reference>
<sequence>MGDRTHGVGPALGYRRDETTQRVEYVEDVTGAALKFGYRLLHQPDGPTDLAKSIAILSYASLNQIEG</sequence>
<gene>
    <name evidence="3" type="ORF">ERS007703_01473</name>
    <name evidence="2" type="ORF">ERS027646_01826</name>
    <name evidence="1" type="ORF">ERS027661_00182</name>
</gene>
<dbReference type="Proteomes" id="UP000049023">
    <property type="component" value="Unassembled WGS sequence"/>
</dbReference>
<evidence type="ECO:0000313" key="1">
    <source>
        <dbReference type="EMBL" id="CKQ85905.1"/>
    </source>
</evidence>
<dbReference type="Proteomes" id="UP000048948">
    <property type="component" value="Unassembled WGS sequence"/>
</dbReference>
<organism evidence="3 4">
    <name type="scientific">Mycobacterium tuberculosis</name>
    <dbReference type="NCBI Taxonomy" id="1773"/>
    <lineage>
        <taxon>Bacteria</taxon>
        <taxon>Bacillati</taxon>
        <taxon>Actinomycetota</taxon>
        <taxon>Actinomycetes</taxon>
        <taxon>Mycobacteriales</taxon>
        <taxon>Mycobacteriaceae</taxon>
        <taxon>Mycobacterium</taxon>
        <taxon>Mycobacterium tuberculosis complex</taxon>
    </lineage>
</organism>
<name>A0A0T9DKV8_MYCTX</name>
<dbReference type="EMBL" id="CSAE01000125">
    <property type="protein sequence ID" value="COV47770.1"/>
    <property type="molecule type" value="Genomic_DNA"/>
</dbReference>
<evidence type="ECO:0000313" key="5">
    <source>
        <dbReference type="Proteomes" id="UP000048948"/>
    </source>
</evidence>
<accession>A0A0T9DKV8</accession>
<evidence type="ECO:0000313" key="2">
    <source>
        <dbReference type="EMBL" id="CKS42236.1"/>
    </source>
</evidence>